<evidence type="ECO:0000313" key="1">
    <source>
        <dbReference type="EMBL" id="MBX65820.1"/>
    </source>
</evidence>
<dbReference type="EMBL" id="GGEC01085336">
    <property type="protein sequence ID" value="MBX65820.1"/>
    <property type="molecule type" value="Transcribed_RNA"/>
</dbReference>
<proteinExistence type="predicted"/>
<sequence length="38" mass="4101">MKGCPNTQGSCTVASEEGSNLWSLTLIFQRGCSCHLKL</sequence>
<name>A0A2P2QFK0_RHIMU</name>
<protein>
    <submittedName>
        <fullName evidence="1">Uncharacterized protein</fullName>
    </submittedName>
</protein>
<accession>A0A2P2QFK0</accession>
<dbReference type="AlphaFoldDB" id="A0A2P2QFK0"/>
<reference evidence="1" key="1">
    <citation type="submission" date="2018-02" db="EMBL/GenBank/DDBJ databases">
        <title>Rhizophora mucronata_Transcriptome.</title>
        <authorList>
            <person name="Meera S.P."/>
            <person name="Sreeshan A."/>
            <person name="Augustine A."/>
        </authorList>
    </citation>
    <scope>NUCLEOTIDE SEQUENCE</scope>
    <source>
        <tissue evidence="1">Leaf</tissue>
    </source>
</reference>
<organism evidence="1">
    <name type="scientific">Rhizophora mucronata</name>
    <name type="common">Asiatic mangrove</name>
    <dbReference type="NCBI Taxonomy" id="61149"/>
    <lineage>
        <taxon>Eukaryota</taxon>
        <taxon>Viridiplantae</taxon>
        <taxon>Streptophyta</taxon>
        <taxon>Embryophyta</taxon>
        <taxon>Tracheophyta</taxon>
        <taxon>Spermatophyta</taxon>
        <taxon>Magnoliopsida</taxon>
        <taxon>eudicotyledons</taxon>
        <taxon>Gunneridae</taxon>
        <taxon>Pentapetalae</taxon>
        <taxon>rosids</taxon>
        <taxon>fabids</taxon>
        <taxon>Malpighiales</taxon>
        <taxon>Rhizophoraceae</taxon>
        <taxon>Rhizophora</taxon>
    </lineage>
</organism>